<gene>
    <name evidence="2" type="ORF">CBY09_13030</name>
</gene>
<accession>A0A235ELG6</accession>
<keyword evidence="1" id="KW-0812">Transmembrane</keyword>
<reference evidence="2 3" key="1">
    <citation type="submission" date="2017-07" db="EMBL/GenBank/DDBJ databases">
        <title>Acidovorax KNDSW TSA 6 genome sequence and assembly.</title>
        <authorList>
            <person name="Mayilraj S."/>
        </authorList>
    </citation>
    <scope>NUCLEOTIDE SEQUENCE [LARGE SCALE GENOMIC DNA]</scope>
    <source>
        <strain evidence="2 3">KNDSW-TSA6</strain>
    </source>
</reference>
<evidence type="ECO:0000313" key="2">
    <source>
        <dbReference type="EMBL" id="OYD49869.1"/>
    </source>
</evidence>
<dbReference type="EMBL" id="NOIG01000008">
    <property type="protein sequence ID" value="OYD49869.1"/>
    <property type="molecule type" value="Genomic_DNA"/>
</dbReference>
<evidence type="ECO:0000256" key="1">
    <source>
        <dbReference type="SAM" id="Phobius"/>
    </source>
</evidence>
<dbReference type="OrthoDB" id="8907851at2"/>
<dbReference type="RefSeq" id="WP_094290025.1">
    <property type="nucleotide sequence ID" value="NZ_NOIG01000008.1"/>
</dbReference>
<name>A0A235ELG6_9BURK</name>
<protein>
    <submittedName>
        <fullName evidence="2">Uncharacterized protein</fullName>
    </submittedName>
</protein>
<keyword evidence="1" id="KW-0472">Membrane</keyword>
<dbReference type="Proteomes" id="UP000215441">
    <property type="component" value="Unassembled WGS sequence"/>
</dbReference>
<feature type="transmembrane region" description="Helical" evidence="1">
    <location>
        <begin position="65"/>
        <end position="87"/>
    </location>
</feature>
<proteinExistence type="predicted"/>
<organism evidence="2 3">
    <name type="scientific">Acidovorax kalamii</name>
    <dbReference type="NCBI Taxonomy" id="2004485"/>
    <lineage>
        <taxon>Bacteria</taxon>
        <taxon>Pseudomonadati</taxon>
        <taxon>Pseudomonadota</taxon>
        <taxon>Betaproteobacteria</taxon>
        <taxon>Burkholderiales</taxon>
        <taxon>Comamonadaceae</taxon>
        <taxon>Acidovorax</taxon>
    </lineage>
</organism>
<keyword evidence="1" id="KW-1133">Transmembrane helix</keyword>
<evidence type="ECO:0000313" key="3">
    <source>
        <dbReference type="Proteomes" id="UP000215441"/>
    </source>
</evidence>
<dbReference type="AlphaFoldDB" id="A0A235ELG6"/>
<sequence>MTAFAHVEYPTEHPGVVRAENAAAALKGAAARFDGARGAASLLLAAVVSALLVVANQVIDTWSEGHLLAAWMVLWLVAFAALALLTAPARRAGVALRAGVQAWAESRRRAAEDERTWQVAMKDPRIMAELNHAMGIPTVEDIRKYY</sequence>
<feature type="transmembrane region" description="Helical" evidence="1">
    <location>
        <begin position="39"/>
        <end position="59"/>
    </location>
</feature>
<comment type="caution">
    <text evidence="2">The sequence shown here is derived from an EMBL/GenBank/DDBJ whole genome shotgun (WGS) entry which is preliminary data.</text>
</comment>
<keyword evidence="3" id="KW-1185">Reference proteome</keyword>